<evidence type="ECO:0000259" key="5">
    <source>
        <dbReference type="PROSITE" id="PS50174"/>
    </source>
</evidence>
<organism evidence="6">
    <name type="scientific">Caligus clemensi</name>
    <name type="common">Sea louse</name>
    <dbReference type="NCBI Taxonomy" id="344056"/>
    <lineage>
        <taxon>Eukaryota</taxon>
        <taxon>Metazoa</taxon>
        <taxon>Ecdysozoa</taxon>
        <taxon>Arthropoda</taxon>
        <taxon>Crustacea</taxon>
        <taxon>Multicrustacea</taxon>
        <taxon>Hexanauplia</taxon>
        <taxon>Copepoda</taxon>
        <taxon>Siphonostomatoida</taxon>
        <taxon>Caligidae</taxon>
        <taxon>Caligus</taxon>
    </lineage>
</organism>
<feature type="region of interest" description="Disordered" evidence="4">
    <location>
        <begin position="242"/>
        <end position="263"/>
    </location>
</feature>
<evidence type="ECO:0000256" key="3">
    <source>
        <dbReference type="ARBA" id="ARBA00030688"/>
    </source>
</evidence>
<dbReference type="Pfam" id="PF01585">
    <property type="entry name" value="G-patch"/>
    <property type="match status" value="1"/>
</dbReference>
<comment type="similarity">
    <text evidence="1">Belongs to the GPATCH11 family.</text>
</comment>
<feature type="compositionally biased region" description="Acidic residues" evidence="4">
    <location>
        <begin position="200"/>
        <end position="210"/>
    </location>
</feature>
<feature type="domain" description="G-patch" evidence="5">
    <location>
        <begin position="67"/>
        <end position="113"/>
    </location>
</feature>
<evidence type="ECO:0000256" key="2">
    <source>
        <dbReference type="ARBA" id="ARBA00021978"/>
    </source>
</evidence>
<dbReference type="InterPro" id="IPR000467">
    <property type="entry name" value="G_patch_dom"/>
</dbReference>
<dbReference type="SMART" id="SM01173">
    <property type="entry name" value="DUF4187"/>
    <property type="match status" value="1"/>
</dbReference>
<dbReference type="GO" id="GO:0000776">
    <property type="term" value="C:kinetochore"/>
    <property type="evidence" value="ECO:0007669"/>
    <property type="project" value="TreeGrafter"/>
</dbReference>
<dbReference type="AlphaFoldDB" id="C1C0X1"/>
<gene>
    <name evidence="6" type="primary">CCD75</name>
</gene>
<dbReference type="EMBL" id="BT080500">
    <property type="protein sequence ID" value="ACO14924.1"/>
    <property type="molecule type" value="mRNA"/>
</dbReference>
<name>C1C0X1_CALCM</name>
<proteinExistence type="evidence at transcript level"/>
<accession>C1C0X1</accession>
<feature type="region of interest" description="Disordered" evidence="4">
    <location>
        <begin position="179"/>
        <end position="215"/>
    </location>
</feature>
<reference evidence="6" key="1">
    <citation type="submission" date="2009-03" db="EMBL/GenBank/DDBJ databases">
        <title>Caligus clemensi ESTs and full-length cDNAs.</title>
        <authorList>
            <person name="Yasuike M."/>
            <person name="von Schalburg K."/>
            <person name="Cooper G."/>
            <person name="Leong J."/>
            <person name="Jones S.R.M."/>
            <person name="Koop B.F."/>
        </authorList>
    </citation>
    <scope>NUCLEOTIDE SEQUENCE</scope>
    <source>
        <tissue evidence="6">Whole</tissue>
    </source>
</reference>
<dbReference type="PANTHER" id="PTHR21032:SF0">
    <property type="entry name" value="G PATCH DOMAIN-CONTAINING PROTEIN 11"/>
    <property type="match status" value="1"/>
</dbReference>
<evidence type="ECO:0000313" key="6">
    <source>
        <dbReference type="EMBL" id="ACO14924.1"/>
    </source>
</evidence>
<dbReference type="PROSITE" id="PS50174">
    <property type="entry name" value="G_PATCH"/>
    <property type="match status" value="1"/>
</dbReference>
<feature type="compositionally biased region" description="Basic and acidic residues" evidence="4">
    <location>
        <begin position="253"/>
        <end position="263"/>
    </location>
</feature>
<dbReference type="InterPro" id="IPR025239">
    <property type="entry name" value="DUF4187"/>
</dbReference>
<sequence length="263" mass="30240">MGDKAEEEEVDDYMSDNFVSEDVRPGLPMTYAKKRIHDIKKIQAKVPKLSERESSVREDGLSKALDSSNKGFSMLAKMGFKPGSSLGKTSSGIKEPIGINLKTSREGLGRENHLKEKHVSSQKVVLEDFQKRIRDHSKNRYLEFDVRKSQKSILDLDSKEGLSDPIELWYWPPKPKERLLVDDEEESGSSEDKAAGESELKEEEEEEEEVVDHQERLNTLTKYLRTKYFYCIWCADKYKDDDEMRQHCPGNSRDSHEDGDLSS</sequence>
<dbReference type="SMART" id="SM00443">
    <property type="entry name" value="G_patch"/>
    <property type="match status" value="1"/>
</dbReference>
<dbReference type="Pfam" id="PF13821">
    <property type="entry name" value="DUF4187"/>
    <property type="match status" value="1"/>
</dbReference>
<dbReference type="PANTHER" id="PTHR21032">
    <property type="entry name" value="G PATCH DOMAIN-CONTAINING PROTEIN 11"/>
    <property type="match status" value="1"/>
</dbReference>
<evidence type="ECO:0000256" key="4">
    <source>
        <dbReference type="SAM" id="MobiDB-lite"/>
    </source>
</evidence>
<dbReference type="GO" id="GO:0003676">
    <property type="term" value="F:nucleic acid binding"/>
    <property type="evidence" value="ECO:0007669"/>
    <property type="project" value="InterPro"/>
</dbReference>
<feature type="region of interest" description="Disordered" evidence="4">
    <location>
        <begin position="85"/>
        <end position="121"/>
    </location>
</feature>
<feature type="compositionally biased region" description="Basic and acidic residues" evidence="4">
    <location>
        <begin position="103"/>
        <end position="121"/>
    </location>
</feature>
<dbReference type="InterPro" id="IPR039249">
    <property type="entry name" value="GPATCH11"/>
</dbReference>
<feature type="compositionally biased region" description="Basic and acidic residues" evidence="4">
    <location>
        <begin position="190"/>
        <end position="199"/>
    </location>
</feature>
<evidence type="ECO:0000256" key="1">
    <source>
        <dbReference type="ARBA" id="ARBA00007140"/>
    </source>
</evidence>
<protein>
    <recommendedName>
        <fullName evidence="2">G patch domain-containing protein 11</fullName>
    </recommendedName>
    <alternativeName>
        <fullName evidence="3">Coiled-coil domain-containing protein 75</fullName>
    </alternativeName>
</protein>